<accession>A0A229XKC5</accession>
<dbReference type="GO" id="GO:0000245">
    <property type="term" value="P:spliceosomal complex assembly"/>
    <property type="evidence" value="ECO:0007669"/>
    <property type="project" value="TreeGrafter"/>
</dbReference>
<feature type="domain" description="Protein kinase" evidence="9">
    <location>
        <begin position="35"/>
        <end position="365"/>
    </location>
</feature>
<dbReference type="InterPro" id="IPR011009">
    <property type="entry name" value="Kinase-like_dom_sf"/>
</dbReference>
<evidence type="ECO:0000256" key="4">
    <source>
        <dbReference type="ARBA" id="ARBA00022741"/>
    </source>
</evidence>
<dbReference type="GO" id="GO:0004674">
    <property type="term" value="F:protein serine/threonine kinase activity"/>
    <property type="evidence" value="ECO:0007669"/>
    <property type="project" value="UniProtKB-KW"/>
</dbReference>
<protein>
    <recommendedName>
        <fullName evidence="1">non-specific serine/threonine protein kinase</fullName>
        <ecNumber evidence="1">2.7.11.1</ecNumber>
    </recommendedName>
</protein>
<keyword evidence="11" id="KW-1185">Reference proteome</keyword>
<keyword evidence="5" id="KW-0418">Kinase</keyword>
<dbReference type="SUPFAM" id="SSF56112">
    <property type="entry name" value="Protein kinase-like (PK-like)"/>
    <property type="match status" value="1"/>
</dbReference>
<evidence type="ECO:0000256" key="3">
    <source>
        <dbReference type="ARBA" id="ARBA00022679"/>
    </source>
</evidence>
<keyword evidence="4" id="KW-0547">Nucleotide-binding</keyword>
<sequence>MRRFERIYNVVEPVEEYRRAGYHPVHLHDVLHQRYEVIGKLAFGQFSTVWLAHDQLLEQEVALKILKADASKNNKELAVLLRLSDPGLHHSGKEHVIELLNYFEHDGPNGTHLCLVLPAMVSDASAMTVNGRLHRAADIRSISKQILLGLDFLHTLDIVHCDLQPANILFSMVGVASSETLLQPPEFSPVRWLEGTKVDDSAPKYLMVTQRRRDLLDDADFSKLVVKIGDLGGAIWGRQSHQKPVTPTALRAPELIRRNAWDAGIDIWAFGCLIFELATNEPLFPLGTFGLTAEEVDEEHINLISQLLGEDGHLHENCTKYLMDRLPSDFGTENIQHLASFLSLMLQSDPQRRMLTTNLLKHPFLIETA</sequence>
<dbReference type="EMBL" id="NIDN02000379">
    <property type="protein sequence ID" value="RLL93165.1"/>
    <property type="molecule type" value="Genomic_DNA"/>
</dbReference>
<comment type="catalytic activity">
    <reaction evidence="8">
        <text>L-seryl-[protein] + ATP = O-phospho-L-seryl-[protein] + ADP + H(+)</text>
        <dbReference type="Rhea" id="RHEA:17989"/>
        <dbReference type="Rhea" id="RHEA-COMP:9863"/>
        <dbReference type="Rhea" id="RHEA-COMP:11604"/>
        <dbReference type="ChEBI" id="CHEBI:15378"/>
        <dbReference type="ChEBI" id="CHEBI:29999"/>
        <dbReference type="ChEBI" id="CHEBI:30616"/>
        <dbReference type="ChEBI" id="CHEBI:83421"/>
        <dbReference type="ChEBI" id="CHEBI:456216"/>
        <dbReference type="EC" id="2.7.11.1"/>
    </reaction>
</comment>
<dbReference type="Pfam" id="PF00069">
    <property type="entry name" value="Pkinase"/>
    <property type="match status" value="2"/>
</dbReference>
<comment type="catalytic activity">
    <reaction evidence="7">
        <text>L-threonyl-[protein] + ATP = O-phospho-L-threonyl-[protein] + ADP + H(+)</text>
        <dbReference type="Rhea" id="RHEA:46608"/>
        <dbReference type="Rhea" id="RHEA-COMP:11060"/>
        <dbReference type="Rhea" id="RHEA-COMP:11605"/>
        <dbReference type="ChEBI" id="CHEBI:15378"/>
        <dbReference type="ChEBI" id="CHEBI:30013"/>
        <dbReference type="ChEBI" id="CHEBI:30616"/>
        <dbReference type="ChEBI" id="CHEBI:61977"/>
        <dbReference type="ChEBI" id="CHEBI:456216"/>
        <dbReference type="EC" id="2.7.11.1"/>
    </reaction>
</comment>
<evidence type="ECO:0000256" key="2">
    <source>
        <dbReference type="ARBA" id="ARBA00022527"/>
    </source>
</evidence>
<evidence type="ECO:0000256" key="7">
    <source>
        <dbReference type="ARBA" id="ARBA00047899"/>
    </source>
</evidence>
<evidence type="ECO:0000313" key="10">
    <source>
        <dbReference type="EMBL" id="RLL93165.1"/>
    </source>
</evidence>
<proteinExistence type="predicted"/>
<dbReference type="InterPro" id="IPR000719">
    <property type="entry name" value="Prot_kinase_dom"/>
</dbReference>
<evidence type="ECO:0000256" key="8">
    <source>
        <dbReference type="ARBA" id="ARBA00048679"/>
    </source>
</evidence>
<dbReference type="EC" id="2.7.11.1" evidence="1"/>
<name>A0A229XKC5_9EURO</name>
<dbReference type="STRING" id="1245748.A0A229XKC5"/>
<dbReference type="PROSITE" id="PS50011">
    <property type="entry name" value="PROTEIN_KINASE_DOM"/>
    <property type="match status" value="1"/>
</dbReference>
<keyword evidence="3" id="KW-0808">Transferase</keyword>
<evidence type="ECO:0000256" key="5">
    <source>
        <dbReference type="ARBA" id="ARBA00022777"/>
    </source>
</evidence>
<evidence type="ECO:0000256" key="6">
    <source>
        <dbReference type="ARBA" id="ARBA00022840"/>
    </source>
</evidence>
<evidence type="ECO:0000259" key="9">
    <source>
        <dbReference type="PROSITE" id="PS50011"/>
    </source>
</evidence>
<evidence type="ECO:0000256" key="1">
    <source>
        <dbReference type="ARBA" id="ARBA00012513"/>
    </source>
</evidence>
<dbReference type="PANTHER" id="PTHR47634:SF9">
    <property type="entry name" value="PROTEIN KINASE DOMAIN-CONTAINING PROTEIN-RELATED"/>
    <property type="match status" value="1"/>
</dbReference>
<comment type="caution">
    <text evidence="10">The sequence shown here is derived from an EMBL/GenBank/DDBJ whole genome shotgun (WGS) entry which is preliminary data.</text>
</comment>
<dbReference type="GO" id="GO:0005737">
    <property type="term" value="C:cytoplasm"/>
    <property type="evidence" value="ECO:0007669"/>
    <property type="project" value="TreeGrafter"/>
</dbReference>
<dbReference type="InterPro" id="IPR051334">
    <property type="entry name" value="SRPK"/>
</dbReference>
<organism evidence="10 11">
    <name type="scientific">Aspergillus turcosus</name>
    <dbReference type="NCBI Taxonomy" id="1245748"/>
    <lineage>
        <taxon>Eukaryota</taxon>
        <taxon>Fungi</taxon>
        <taxon>Dikarya</taxon>
        <taxon>Ascomycota</taxon>
        <taxon>Pezizomycotina</taxon>
        <taxon>Eurotiomycetes</taxon>
        <taxon>Eurotiomycetidae</taxon>
        <taxon>Eurotiales</taxon>
        <taxon>Aspergillaceae</taxon>
        <taxon>Aspergillus</taxon>
        <taxon>Aspergillus subgen. Fumigati</taxon>
    </lineage>
</organism>
<dbReference type="OrthoDB" id="5979581at2759"/>
<dbReference type="Gene3D" id="3.30.200.20">
    <property type="entry name" value="Phosphorylase Kinase, domain 1"/>
    <property type="match status" value="1"/>
</dbReference>
<dbReference type="PANTHER" id="PTHR47634">
    <property type="entry name" value="PROTEIN KINASE DOMAIN-CONTAINING PROTEIN-RELATED"/>
    <property type="match status" value="1"/>
</dbReference>
<dbReference type="GO" id="GO:0050684">
    <property type="term" value="P:regulation of mRNA processing"/>
    <property type="evidence" value="ECO:0007669"/>
    <property type="project" value="TreeGrafter"/>
</dbReference>
<reference evidence="10 11" key="1">
    <citation type="submission" date="2018-08" db="EMBL/GenBank/DDBJ databases">
        <title>Draft genome sequences of two Aspergillus turcosus clinical strains isolated from bronchoalveolar lavage fluid: one azole-susceptible and the other azole-resistant.</title>
        <authorList>
            <person name="Parent-Michaud M."/>
            <person name="Dufresne P.J."/>
            <person name="Fournier E."/>
            <person name="Martineau C."/>
            <person name="Moreira S."/>
            <person name="Perkins V."/>
            <person name="De Repentigny L."/>
            <person name="Dufresne S.F."/>
        </authorList>
    </citation>
    <scope>NUCLEOTIDE SEQUENCE [LARGE SCALE GENOMIC DNA]</scope>
    <source>
        <strain evidence="10">HMR AF 1038</strain>
    </source>
</reference>
<dbReference type="AlphaFoldDB" id="A0A229XKC5"/>
<dbReference type="Proteomes" id="UP000215289">
    <property type="component" value="Unassembled WGS sequence"/>
</dbReference>
<keyword evidence="6" id="KW-0067">ATP-binding</keyword>
<evidence type="ECO:0000313" key="11">
    <source>
        <dbReference type="Proteomes" id="UP000215289"/>
    </source>
</evidence>
<keyword evidence="2" id="KW-0723">Serine/threonine-protein kinase</keyword>
<dbReference type="GO" id="GO:0005524">
    <property type="term" value="F:ATP binding"/>
    <property type="evidence" value="ECO:0007669"/>
    <property type="project" value="UniProtKB-KW"/>
</dbReference>
<dbReference type="Gene3D" id="1.10.510.10">
    <property type="entry name" value="Transferase(Phosphotransferase) domain 1"/>
    <property type="match status" value="1"/>
</dbReference>
<dbReference type="GO" id="GO:0005634">
    <property type="term" value="C:nucleus"/>
    <property type="evidence" value="ECO:0007669"/>
    <property type="project" value="TreeGrafter"/>
</dbReference>
<gene>
    <name evidence="10" type="ORF">CFD26_101027</name>
</gene>